<comment type="caution">
    <text evidence="5">The sequence shown here is derived from an EMBL/GenBank/DDBJ whole genome shotgun (WGS) entry which is preliminary data.</text>
</comment>
<dbReference type="AlphaFoldDB" id="A0A2A7NQA9"/>
<dbReference type="InterPro" id="IPR000835">
    <property type="entry name" value="HTH_MarR-typ"/>
</dbReference>
<dbReference type="InterPro" id="IPR011991">
    <property type="entry name" value="ArsR-like_HTH"/>
</dbReference>
<accession>A0A2A7NQA9</accession>
<name>A0A2A7NQA9_9MYCO</name>
<dbReference type="GO" id="GO:0006950">
    <property type="term" value="P:response to stress"/>
    <property type="evidence" value="ECO:0007669"/>
    <property type="project" value="TreeGrafter"/>
</dbReference>
<dbReference type="InterPro" id="IPR039422">
    <property type="entry name" value="MarR/SlyA-like"/>
</dbReference>
<dbReference type="SUPFAM" id="SSF46785">
    <property type="entry name" value="Winged helix' DNA-binding domain"/>
    <property type="match status" value="1"/>
</dbReference>
<dbReference type="Proteomes" id="UP000220340">
    <property type="component" value="Unassembled WGS sequence"/>
</dbReference>
<dbReference type="CDD" id="cd00090">
    <property type="entry name" value="HTH_ARSR"/>
    <property type="match status" value="1"/>
</dbReference>
<dbReference type="InterPro" id="IPR036388">
    <property type="entry name" value="WH-like_DNA-bd_sf"/>
</dbReference>
<dbReference type="OrthoDB" id="9790052at2"/>
<organism evidence="5 6">
    <name type="scientific">Mycolicibacterium diernhoferi</name>
    <dbReference type="NCBI Taxonomy" id="1801"/>
    <lineage>
        <taxon>Bacteria</taxon>
        <taxon>Bacillati</taxon>
        <taxon>Actinomycetota</taxon>
        <taxon>Actinomycetes</taxon>
        <taxon>Mycobacteriales</taxon>
        <taxon>Mycobacteriaceae</taxon>
        <taxon>Mycolicibacterium</taxon>
    </lineage>
</organism>
<dbReference type="RefSeq" id="WP_079244216.1">
    <property type="nucleotide sequence ID" value="NZ_BAAATC010000004.1"/>
</dbReference>
<dbReference type="EMBL" id="PDCR01000026">
    <property type="protein sequence ID" value="PEG52789.1"/>
    <property type="molecule type" value="Genomic_DNA"/>
</dbReference>
<evidence type="ECO:0000256" key="3">
    <source>
        <dbReference type="ARBA" id="ARBA00023163"/>
    </source>
</evidence>
<dbReference type="GO" id="GO:0003677">
    <property type="term" value="F:DNA binding"/>
    <property type="evidence" value="ECO:0007669"/>
    <property type="project" value="UniProtKB-KW"/>
</dbReference>
<proteinExistence type="predicted"/>
<keyword evidence="2" id="KW-0238">DNA-binding</keyword>
<keyword evidence="1" id="KW-0805">Transcription regulation</keyword>
<dbReference type="Gene3D" id="1.10.10.10">
    <property type="entry name" value="Winged helix-like DNA-binding domain superfamily/Winged helix DNA-binding domain"/>
    <property type="match status" value="1"/>
</dbReference>
<dbReference type="PROSITE" id="PS50995">
    <property type="entry name" value="HTH_MARR_2"/>
    <property type="match status" value="1"/>
</dbReference>
<evidence type="ECO:0000313" key="6">
    <source>
        <dbReference type="Proteomes" id="UP000220340"/>
    </source>
</evidence>
<evidence type="ECO:0000259" key="4">
    <source>
        <dbReference type="PROSITE" id="PS50995"/>
    </source>
</evidence>
<dbReference type="GO" id="GO:0003700">
    <property type="term" value="F:DNA-binding transcription factor activity"/>
    <property type="evidence" value="ECO:0007669"/>
    <property type="project" value="InterPro"/>
</dbReference>
<feature type="domain" description="HTH marR-type" evidence="4">
    <location>
        <begin position="16"/>
        <end position="145"/>
    </location>
</feature>
<dbReference type="PANTHER" id="PTHR33164:SF64">
    <property type="entry name" value="TRANSCRIPTIONAL REGULATOR SLYA"/>
    <property type="match status" value="1"/>
</dbReference>
<dbReference type="PANTHER" id="PTHR33164">
    <property type="entry name" value="TRANSCRIPTIONAL REGULATOR, MARR FAMILY"/>
    <property type="match status" value="1"/>
</dbReference>
<evidence type="ECO:0000313" key="5">
    <source>
        <dbReference type="EMBL" id="PEG52789.1"/>
    </source>
</evidence>
<evidence type="ECO:0000256" key="2">
    <source>
        <dbReference type="ARBA" id="ARBA00023125"/>
    </source>
</evidence>
<keyword evidence="6" id="KW-1185">Reference proteome</keyword>
<evidence type="ECO:0000256" key="1">
    <source>
        <dbReference type="ARBA" id="ARBA00023015"/>
    </source>
</evidence>
<keyword evidence="3" id="KW-0804">Transcription</keyword>
<dbReference type="Pfam" id="PF01047">
    <property type="entry name" value="MarR"/>
    <property type="match status" value="1"/>
</dbReference>
<protein>
    <submittedName>
        <fullName evidence="5">MarR family transcriptional regulator</fullName>
    </submittedName>
</protein>
<reference evidence="5 6" key="1">
    <citation type="submission" date="2017-10" db="EMBL/GenBank/DDBJ databases">
        <title>The new phylogeny of genus Mycobacterium.</title>
        <authorList>
            <person name="Tortoli E."/>
            <person name="Trovato A."/>
            <person name="Cirillo D.M."/>
        </authorList>
    </citation>
    <scope>NUCLEOTIDE SEQUENCE [LARGE SCALE GENOMIC DNA]</scope>
    <source>
        <strain evidence="5 6">IP141170001</strain>
    </source>
</reference>
<dbReference type="SMART" id="SM00347">
    <property type="entry name" value="HTH_MARR"/>
    <property type="match status" value="1"/>
</dbReference>
<sequence length="163" mass="18187">MHQPQLSAGRTIPDAAEKLHWQLFRIMSTMRRQEYDRTAGGTLTLTQCSLLYLLNDRGPLRMSDLAAAEQVAPPTMSKAVRRLVELGMVRRTRDLSDHRTIWVTITPRGVAAQQDAVANMYEVITSSLSPVEIEALHTALAPLEQLADSVIAMPTPTDPEFDY</sequence>
<dbReference type="InterPro" id="IPR036390">
    <property type="entry name" value="WH_DNA-bd_sf"/>
</dbReference>
<gene>
    <name evidence="5" type="ORF">CRI78_19295</name>
</gene>